<name>A0A392R4W7_9FABA</name>
<evidence type="ECO:0000313" key="2">
    <source>
        <dbReference type="EMBL" id="MCI31648.1"/>
    </source>
</evidence>
<accession>A0A392R4W7</accession>
<organism evidence="2 3">
    <name type="scientific">Trifolium medium</name>
    <dbReference type="NCBI Taxonomy" id="97028"/>
    <lineage>
        <taxon>Eukaryota</taxon>
        <taxon>Viridiplantae</taxon>
        <taxon>Streptophyta</taxon>
        <taxon>Embryophyta</taxon>
        <taxon>Tracheophyta</taxon>
        <taxon>Spermatophyta</taxon>
        <taxon>Magnoliopsida</taxon>
        <taxon>eudicotyledons</taxon>
        <taxon>Gunneridae</taxon>
        <taxon>Pentapetalae</taxon>
        <taxon>rosids</taxon>
        <taxon>fabids</taxon>
        <taxon>Fabales</taxon>
        <taxon>Fabaceae</taxon>
        <taxon>Papilionoideae</taxon>
        <taxon>50 kb inversion clade</taxon>
        <taxon>NPAAA clade</taxon>
        <taxon>Hologalegina</taxon>
        <taxon>IRL clade</taxon>
        <taxon>Trifolieae</taxon>
        <taxon>Trifolium</taxon>
    </lineage>
</organism>
<sequence>CNGVGHNKRSCKGKTAADRLIAIGGNKSNTSIKHPEAQPGASVSQIQIQGSQSVSQIGAHKSGKNGAQSGANTTAQTGAQSAKNAAQTGQVADVQVQNVTTSNAKKGAKMGRKKKNEDAMGTQQ</sequence>
<reference evidence="2 3" key="1">
    <citation type="journal article" date="2018" name="Front. Plant Sci.">
        <title>Red Clover (Trifolium pratense) and Zigzag Clover (T. medium) - A Picture of Genomic Similarities and Differences.</title>
        <authorList>
            <person name="Dluhosova J."/>
            <person name="Istvanek J."/>
            <person name="Nedelnik J."/>
            <person name="Repkova J."/>
        </authorList>
    </citation>
    <scope>NUCLEOTIDE SEQUENCE [LARGE SCALE GENOMIC DNA]</scope>
    <source>
        <strain evidence="3">cv. 10/8</strain>
        <tissue evidence="2">Leaf</tissue>
    </source>
</reference>
<protein>
    <submittedName>
        <fullName evidence="2">Uncharacterized protein</fullName>
    </submittedName>
</protein>
<comment type="caution">
    <text evidence="2">The sequence shown here is derived from an EMBL/GenBank/DDBJ whole genome shotgun (WGS) entry which is preliminary data.</text>
</comment>
<feature type="non-terminal residue" evidence="2">
    <location>
        <position position="1"/>
    </location>
</feature>
<proteinExistence type="predicted"/>
<evidence type="ECO:0000313" key="3">
    <source>
        <dbReference type="Proteomes" id="UP000265520"/>
    </source>
</evidence>
<dbReference type="Proteomes" id="UP000265520">
    <property type="component" value="Unassembled WGS sequence"/>
</dbReference>
<feature type="compositionally biased region" description="Low complexity" evidence="1">
    <location>
        <begin position="42"/>
        <end position="58"/>
    </location>
</feature>
<dbReference type="AlphaFoldDB" id="A0A392R4W7"/>
<dbReference type="EMBL" id="LXQA010188792">
    <property type="protein sequence ID" value="MCI31648.1"/>
    <property type="molecule type" value="Genomic_DNA"/>
</dbReference>
<evidence type="ECO:0000256" key="1">
    <source>
        <dbReference type="SAM" id="MobiDB-lite"/>
    </source>
</evidence>
<feature type="compositionally biased region" description="Polar residues" evidence="1">
    <location>
        <begin position="65"/>
        <end position="103"/>
    </location>
</feature>
<keyword evidence="3" id="KW-1185">Reference proteome</keyword>
<feature type="region of interest" description="Disordered" evidence="1">
    <location>
        <begin position="25"/>
        <end position="124"/>
    </location>
</feature>